<reference evidence="1" key="1">
    <citation type="submission" date="2020-04" db="EMBL/GenBank/DDBJ databases">
        <authorList>
            <person name="Chiriac C."/>
            <person name="Salcher M."/>
            <person name="Ghai R."/>
            <person name="Kavagutti S V."/>
        </authorList>
    </citation>
    <scope>NUCLEOTIDE SEQUENCE</scope>
</reference>
<sequence length="141" mass="14784">MAVFNKYNCFVENVAEKVHNLASDVLKVALTNTAPTAADTVWNTTVYPAPVAANGYTAGGNTPSITSSGQSPSGTYRLILGDTVFTATSGGIGPFRYVVLYNSTASNAVIGYYDYGSSITLADTETFTIDFDNTNGVLTIA</sequence>
<proteinExistence type="predicted"/>
<protein>
    <submittedName>
        <fullName evidence="1">Uncharacterized protein</fullName>
    </submittedName>
</protein>
<evidence type="ECO:0000313" key="1">
    <source>
        <dbReference type="EMBL" id="CAB4160977.1"/>
    </source>
</evidence>
<name>A0A6J5NPU6_9CAUD</name>
<accession>A0A6J5NPU6</accession>
<organism evidence="1">
    <name type="scientific">uncultured Caudovirales phage</name>
    <dbReference type="NCBI Taxonomy" id="2100421"/>
    <lineage>
        <taxon>Viruses</taxon>
        <taxon>Duplodnaviria</taxon>
        <taxon>Heunggongvirae</taxon>
        <taxon>Uroviricota</taxon>
        <taxon>Caudoviricetes</taxon>
        <taxon>Peduoviridae</taxon>
        <taxon>Maltschvirus</taxon>
        <taxon>Maltschvirus maltsch</taxon>
    </lineage>
</organism>
<dbReference type="EMBL" id="LR796705">
    <property type="protein sequence ID" value="CAB4160977.1"/>
    <property type="molecule type" value="Genomic_DNA"/>
</dbReference>
<gene>
    <name evidence="1" type="ORF">UFOVP731_25</name>
</gene>